<proteinExistence type="predicted"/>
<dbReference type="GO" id="GO:0002151">
    <property type="term" value="F:G-quadruplex RNA binding"/>
    <property type="evidence" value="ECO:0007669"/>
    <property type="project" value="TreeGrafter"/>
</dbReference>
<dbReference type="AlphaFoldDB" id="A0AA88L5D3"/>
<dbReference type="SMART" id="SM00490">
    <property type="entry name" value="HELICc"/>
    <property type="match status" value="1"/>
</dbReference>
<evidence type="ECO:0000259" key="3">
    <source>
        <dbReference type="PROSITE" id="PS51192"/>
    </source>
</evidence>
<keyword evidence="1" id="KW-0378">Hydrolase</keyword>
<keyword evidence="2" id="KW-0347">Helicase</keyword>
<dbReference type="PROSITE" id="PS00690">
    <property type="entry name" value="DEAH_ATP_HELICASE"/>
    <property type="match status" value="1"/>
</dbReference>
<dbReference type="Pfam" id="PF00271">
    <property type="entry name" value="Helicase_C"/>
    <property type="match status" value="1"/>
</dbReference>
<evidence type="ECO:0000256" key="1">
    <source>
        <dbReference type="ARBA" id="ARBA00022801"/>
    </source>
</evidence>
<dbReference type="GO" id="GO:0016787">
    <property type="term" value="F:hydrolase activity"/>
    <property type="evidence" value="ECO:0007669"/>
    <property type="project" value="UniProtKB-KW"/>
</dbReference>
<dbReference type="Proteomes" id="UP001187531">
    <property type="component" value="Unassembled WGS sequence"/>
</dbReference>
<organism evidence="4 5">
    <name type="scientific">Artemia franciscana</name>
    <name type="common">Brine shrimp</name>
    <name type="synonym">Artemia sanfranciscana</name>
    <dbReference type="NCBI Taxonomy" id="6661"/>
    <lineage>
        <taxon>Eukaryota</taxon>
        <taxon>Metazoa</taxon>
        <taxon>Ecdysozoa</taxon>
        <taxon>Arthropoda</taxon>
        <taxon>Crustacea</taxon>
        <taxon>Branchiopoda</taxon>
        <taxon>Anostraca</taxon>
        <taxon>Artemiidae</taxon>
        <taxon>Artemia</taxon>
    </lineage>
</organism>
<dbReference type="Gene3D" id="3.40.50.300">
    <property type="entry name" value="P-loop containing nucleotide triphosphate hydrolases"/>
    <property type="match status" value="2"/>
</dbReference>
<dbReference type="InterPro" id="IPR014001">
    <property type="entry name" value="Helicase_ATP-bd"/>
</dbReference>
<name>A0AA88L5D3_ARTSF</name>
<feature type="domain" description="Helicase ATP-binding" evidence="3">
    <location>
        <begin position="1"/>
        <end position="72"/>
    </location>
</feature>
<keyword evidence="2" id="KW-0067">ATP-binding</keyword>
<dbReference type="CDD" id="cd18791">
    <property type="entry name" value="SF2_C_RHA"/>
    <property type="match status" value="1"/>
</dbReference>
<evidence type="ECO:0000313" key="5">
    <source>
        <dbReference type="Proteomes" id="UP001187531"/>
    </source>
</evidence>
<dbReference type="GO" id="GO:0005737">
    <property type="term" value="C:cytoplasm"/>
    <property type="evidence" value="ECO:0007669"/>
    <property type="project" value="TreeGrafter"/>
</dbReference>
<dbReference type="PANTHER" id="PTHR18934">
    <property type="entry name" value="ATP-DEPENDENT RNA HELICASE"/>
    <property type="match status" value="1"/>
</dbReference>
<dbReference type="SUPFAM" id="SSF52540">
    <property type="entry name" value="P-loop containing nucleoside triphosphate hydrolases"/>
    <property type="match status" value="1"/>
</dbReference>
<keyword evidence="2" id="KW-0547">Nucleotide-binding</keyword>
<reference evidence="4" key="1">
    <citation type="submission" date="2023-07" db="EMBL/GenBank/DDBJ databases">
        <title>Chromosome-level genome assembly of Artemia franciscana.</title>
        <authorList>
            <person name="Jo E."/>
        </authorList>
    </citation>
    <scope>NUCLEOTIDE SEQUENCE</scope>
    <source>
        <tissue evidence="4">Whole body</tissue>
    </source>
</reference>
<dbReference type="GO" id="GO:0003724">
    <property type="term" value="F:RNA helicase activity"/>
    <property type="evidence" value="ECO:0007669"/>
    <property type="project" value="TreeGrafter"/>
</dbReference>
<dbReference type="PROSITE" id="PS51192">
    <property type="entry name" value="HELICASE_ATP_BIND_1"/>
    <property type="match status" value="1"/>
</dbReference>
<dbReference type="InterPro" id="IPR027417">
    <property type="entry name" value="P-loop_NTPase"/>
</dbReference>
<dbReference type="PANTHER" id="PTHR18934:SF257">
    <property type="entry name" value="ATP-DEPENDENT RNA HELICASE DHX30"/>
    <property type="match status" value="1"/>
</dbReference>
<evidence type="ECO:0000313" key="4">
    <source>
        <dbReference type="EMBL" id="KAK2713441.1"/>
    </source>
</evidence>
<comment type="caution">
    <text evidence="4">The sequence shown here is derived from an EMBL/GenBank/DDBJ whole genome shotgun (WGS) entry which is preliminary data.</text>
</comment>
<sequence length="210" mass="23726">MKPLQFDPSLTGISHVIIDEVHEHDITSDFLLILLKDVLKRNSNLRVILMSASADIQKLMKYFDALHLNMRGVSHLVKEMFLEDLCHESTEKGIDLKLSHRGVGVDVDLVARVIQFVDAKEGPGAILYFLLGWGEIAPARRKLSQIFVDEMKYWIQPLHSRLSVGEQHRIFDAAPADVRKIVLSTNIAETSLTVPDVVYVIDPGFMKQLV</sequence>
<dbReference type="EMBL" id="JAVRJZ010000014">
    <property type="protein sequence ID" value="KAK2713441.1"/>
    <property type="molecule type" value="Genomic_DNA"/>
</dbReference>
<dbReference type="InterPro" id="IPR001650">
    <property type="entry name" value="Helicase_C-like"/>
</dbReference>
<dbReference type="GO" id="GO:0005634">
    <property type="term" value="C:nucleus"/>
    <property type="evidence" value="ECO:0007669"/>
    <property type="project" value="TreeGrafter"/>
</dbReference>
<protein>
    <recommendedName>
        <fullName evidence="3">Helicase ATP-binding domain-containing protein</fullName>
    </recommendedName>
</protein>
<gene>
    <name evidence="4" type="ORF">QYM36_009346</name>
</gene>
<evidence type="ECO:0000256" key="2">
    <source>
        <dbReference type="ARBA" id="ARBA00022806"/>
    </source>
</evidence>
<dbReference type="GO" id="GO:0003678">
    <property type="term" value="F:DNA helicase activity"/>
    <property type="evidence" value="ECO:0007669"/>
    <property type="project" value="TreeGrafter"/>
</dbReference>
<dbReference type="InterPro" id="IPR002464">
    <property type="entry name" value="DNA/RNA_helicase_DEAH_CS"/>
</dbReference>
<accession>A0AA88L5D3</accession>
<keyword evidence="5" id="KW-1185">Reference proteome</keyword>